<organism evidence="3 4">
    <name type="scientific">Polypedilum vanderplanki</name>
    <name type="common">Sleeping chironomid midge</name>
    <dbReference type="NCBI Taxonomy" id="319348"/>
    <lineage>
        <taxon>Eukaryota</taxon>
        <taxon>Metazoa</taxon>
        <taxon>Ecdysozoa</taxon>
        <taxon>Arthropoda</taxon>
        <taxon>Hexapoda</taxon>
        <taxon>Insecta</taxon>
        <taxon>Pterygota</taxon>
        <taxon>Neoptera</taxon>
        <taxon>Endopterygota</taxon>
        <taxon>Diptera</taxon>
        <taxon>Nematocera</taxon>
        <taxon>Chironomoidea</taxon>
        <taxon>Chironomidae</taxon>
        <taxon>Chironominae</taxon>
        <taxon>Polypedilum</taxon>
        <taxon>Polypedilum</taxon>
    </lineage>
</organism>
<dbReference type="GO" id="GO:0005829">
    <property type="term" value="C:cytosol"/>
    <property type="evidence" value="ECO:0007669"/>
    <property type="project" value="TreeGrafter"/>
</dbReference>
<feature type="region of interest" description="Disordered" evidence="2">
    <location>
        <begin position="379"/>
        <end position="398"/>
    </location>
</feature>
<dbReference type="Proteomes" id="UP001107558">
    <property type="component" value="Chromosome 2"/>
</dbReference>
<sequence>MTSSPPSSTMICHQRALSLPQNSNLNVTTCKLESSTKNNNNSKQFAIQPVHHRTRSLPLTEETAIDFSQSPPNFIKFSPIPTNNINSNNSMESIVEDYQNMDVDVVNNNRSIVKQLSKMANANNVSSPSQLQLRKKRQHHNVMTASLRSSTGLTRERCDSFPLTTRLRTTSDTTPTHSQIPQQNGNYANNNNNNSMPPPARRPVSMMYTSQQQRYGNSPPNNSSPISPPSCSESDASSASIDEPDGFHPMAMDEHYNSFSIPEENDETHWHKWNNNISLNQRKGSPIQPQHEPYVEMQNYPYSCSPSDPNHTYMPMSPGIEYRTGNYGNSGAHSRASSLVEDNESYVPMHNPSTNHESFLQMSQNPDEYMNMQAGNHVSSQAGDLSSATSSCSITSGTPSTDIRFSEYHLDKVQARFTPSEDDELLDRPPRTYSVGSKLEYTKRKLHIDRVAAEHSSSRHRAYSVGSRNIKVSRAELTSLSGSHTPSSNNSPVAMNHHEINNNNSSASSKNKKSSSAPLLVNVLGNGKTGHGSYDHMDDLMEIDFTSGSSSITRVSTSSTPLKSSPVNIPNKQSDDYMNMSGRQSNKSTSSSTAMSPYVDMRPVSRRVSENNDNDYMDMNPPSSNNTNNSTTTLRTSNTSTSLSSSPRKTSASAPRSVPLSSSNNTNNYMDMSPRSYNRNNNHMTSSATSLSSQKVPSDDYLNMSPVNKSLLEVDLPKRSSVPDGYMEMSWNSKNSKKEATRANGNDNPSSSSDEYINMDYSNNNDGAGTSDSSSSAKDRSISLPINIQKRYSSSRSQKSSIKSGSIENAPPAFLPLASNTASVSPNRSTNINISRSRCDSRDSGIVTPSGSQATIFPFSPGSPMKQFDPLEESNLPRKCLVDGSTGTIKLSEEDIIEEEPRTPIPVGINSEKQQLETLSNDYATMNLGEPVSKKPNLAGTPVQLKSSSTTSANNASSHFLLSPDSEKHDYINCTPIAHISSSKIVNPMPITPMTNNNNNETVGDYALMNPVKCASSPIQRQQPQQQGSDVPPQTSSRKSLLLLSSQEKLNSNSCFKPIVEDSGNHHPILQRNISEKGRQSSGESVYENLTRPSLSRPNSVNSEKIKCSNSGFSSNRPSSANSERLALSSTSSSTSTLCEIQSQCSSSSTLKNIMMDTTSAVPSPMSITSRPESVSSDVHMTSRPPSVTSERELHYASLDLPPCSNTNPIHLAQQQQHYHQQQQKMEVDDSNNKMDPNSSPQTSSSSSSASSQQSQPAFTYAQIDFVKSESLKAQQHQQQQNQSGSKK</sequence>
<feature type="compositionally biased region" description="Polar residues" evidence="2">
    <location>
        <begin position="207"/>
        <end position="216"/>
    </location>
</feature>
<dbReference type="GO" id="GO:0005886">
    <property type="term" value="C:plasma membrane"/>
    <property type="evidence" value="ECO:0007669"/>
    <property type="project" value="TreeGrafter"/>
</dbReference>
<feature type="compositionally biased region" description="Polar residues" evidence="2">
    <location>
        <begin position="1160"/>
        <end position="1189"/>
    </location>
</feature>
<evidence type="ECO:0000313" key="3">
    <source>
        <dbReference type="EMBL" id="KAG5674495.1"/>
    </source>
</evidence>
<feature type="compositionally biased region" description="Polar residues" evidence="2">
    <location>
        <begin position="743"/>
        <end position="755"/>
    </location>
</feature>
<feature type="compositionally biased region" description="Low complexity" evidence="2">
    <location>
        <begin position="501"/>
        <end position="516"/>
    </location>
</feature>
<dbReference type="GO" id="GO:0043548">
    <property type="term" value="F:phosphatidylinositol 3-kinase binding"/>
    <property type="evidence" value="ECO:0007669"/>
    <property type="project" value="TreeGrafter"/>
</dbReference>
<feature type="compositionally biased region" description="Polar residues" evidence="2">
    <location>
        <begin position="479"/>
        <end position="493"/>
    </location>
</feature>
<feature type="compositionally biased region" description="Low complexity" evidence="2">
    <location>
        <begin position="581"/>
        <end position="599"/>
    </location>
</feature>
<proteinExistence type="predicted"/>
<evidence type="ECO:0000256" key="2">
    <source>
        <dbReference type="SAM" id="MobiDB-lite"/>
    </source>
</evidence>
<dbReference type="EMBL" id="JADBJN010000002">
    <property type="protein sequence ID" value="KAG5674495.1"/>
    <property type="molecule type" value="Genomic_DNA"/>
</dbReference>
<protein>
    <submittedName>
        <fullName evidence="3">Uncharacterized protein</fullName>
    </submittedName>
</protein>
<feature type="compositionally biased region" description="Low complexity" evidence="2">
    <location>
        <begin position="617"/>
        <end position="657"/>
    </location>
</feature>
<feature type="region of interest" description="Disordered" evidence="2">
    <location>
        <begin position="1160"/>
        <end position="1192"/>
    </location>
</feature>
<dbReference type="PANTHER" id="PTHR10614:SF13">
    <property type="entry name" value="INSULIN RECEPTOR SUBSTRATE 1"/>
    <property type="match status" value="1"/>
</dbReference>
<keyword evidence="4" id="KW-1185">Reference proteome</keyword>
<feature type="region of interest" description="Disordered" evidence="2">
    <location>
        <begin position="157"/>
        <end position="253"/>
    </location>
</feature>
<feature type="region of interest" description="Disordered" evidence="2">
    <location>
        <begin position="1071"/>
        <end position="1133"/>
    </location>
</feature>
<feature type="compositionally biased region" description="Low complexity" evidence="2">
    <location>
        <begin position="788"/>
        <end position="807"/>
    </location>
</feature>
<comment type="caution">
    <text evidence="3">The sequence shown here is derived from an EMBL/GenBank/DDBJ whole genome shotgun (WGS) entry which is preliminary data.</text>
</comment>
<feature type="compositionally biased region" description="Low complexity" evidence="2">
    <location>
        <begin position="1214"/>
        <end position="1224"/>
    </location>
</feature>
<accession>A0A9J6BX94</accession>
<dbReference type="GO" id="GO:0008286">
    <property type="term" value="P:insulin receptor signaling pathway"/>
    <property type="evidence" value="ECO:0007669"/>
    <property type="project" value="InterPro"/>
</dbReference>
<name>A0A9J6BX94_POLVA</name>
<reference evidence="3" key="1">
    <citation type="submission" date="2021-03" db="EMBL/GenBank/DDBJ databases">
        <title>Chromosome level genome of the anhydrobiotic midge Polypedilum vanderplanki.</title>
        <authorList>
            <person name="Yoshida Y."/>
            <person name="Kikawada T."/>
            <person name="Gusev O."/>
        </authorList>
    </citation>
    <scope>NUCLEOTIDE SEQUENCE</scope>
    <source>
        <strain evidence="3">NIAS01</strain>
        <tissue evidence="3">Whole body or cell culture</tissue>
    </source>
</reference>
<feature type="compositionally biased region" description="Low complexity" evidence="2">
    <location>
        <begin position="762"/>
        <end position="776"/>
    </location>
</feature>
<feature type="region of interest" description="Disordered" evidence="2">
    <location>
        <begin position="1016"/>
        <end position="1038"/>
    </location>
</feature>
<feature type="compositionally biased region" description="Low complexity" evidence="2">
    <location>
        <begin position="184"/>
        <end position="194"/>
    </location>
</feature>
<gene>
    <name evidence="3" type="ORF">PVAND_004457</name>
</gene>
<feature type="compositionally biased region" description="Low complexity" evidence="2">
    <location>
        <begin position="162"/>
        <end position="176"/>
    </location>
</feature>
<feature type="region of interest" description="Disordered" evidence="2">
    <location>
        <begin position="1214"/>
        <end position="1264"/>
    </location>
</feature>
<feature type="compositionally biased region" description="Low complexity" evidence="2">
    <location>
        <begin position="386"/>
        <end position="398"/>
    </location>
</feature>
<feature type="compositionally biased region" description="Polar residues" evidence="2">
    <location>
        <begin position="561"/>
        <end position="572"/>
    </location>
</feature>
<feature type="region of interest" description="Disordered" evidence="2">
    <location>
        <begin position="551"/>
        <end position="853"/>
    </location>
</feature>
<feature type="region of interest" description="Disordered" evidence="2">
    <location>
        <begin position="479"/>
        <end position="516"/>
    </location>
</feature>
<dbReference type="GO" id="GO:0005158">
    <property type="term" value="F:insulin receptor binding"/>
    <property type="evidence" value="ECO:0007669"/>
    <property type="project" value="InterPro"/>
</dbReference>
<evidence type="ECO:0000256" key="1">
    <source>
        <dbReference type="ARBA" id="ARBA00022737"/>
    </source>
</evidence>
<dbReference type="OrthoDB" id="946068at2759"/>
<keyword evidence="1" id="KW-0677">Repeat</keyword>
<feature type="compositionally biased region" description="Polar residues" evidence="2">
    <location>
        <begin position="1091"/>
        <end position="1103"/>
    </location>
</feature>
<dbReference type="InterPro" id="IPR039011">
    <property type="entry name" value="IRS"/>
</dbReference>
<feature type="compositionally biased region" description="Low complexity" evidence="2">
    <location>
        <begin position="551"/>
        <end position="560"/>
    </location>
</feature>
<feature type="compositionally biased region" description="Low complexity" evidence="2">
    <location>
        <begin position="1109"/>
        <end position="1133"/>
    </location>
</feature>
<feature type="compositionally biased region" description="Low complexity" evidence="2">
    <location>
        <begin position="217"/>
        <end position="241"/>
    </location>
</feature>
<feature type="compositionally biased region" description="Low complexity" evidence="2">
    <location>
        <begin position="1239"/>
        <end position="1258"/>
    </location>
</feature>
<evidence type="ECO:0000313" key="4">
    <source>
        <dbReference type="Proteomes" id="UP001107558"/>
    </source>
</evidence>
<feature type="compositionally biased region" description="Polar residues" evidence="2">
    <location>
        <begin position="818"/>
        <end position="836"/>
    </location>
</feature>
<dbReference type="PANTHER" id="PTHR10614">
    <property type="entry name" value="INSULIN RECEPTOR SUBSTRATE"/>
    <property type="match status" value="1"/>
</dbReference>
<feature type="compositionally biased region" description="Polar residues" evidence="2">
    <location>
        <begin position="659"/>
        <end position="696"/>
    </location>
</feature>